<dbReference type="InterPro" id="IPR051681">
    <property type="entry name" value="Ser/Thr_Kinases-Pseudokinases"/>
</dbReference>
<dbReference type="InterPro" id="IPR011009">
    <property type="entry name" value="Kinase-like_dom_sf"/>
</dbReference>
<dbReference type="InterPro" id="IPR001245">
    <property type="entry name" value="Ser-Thr/Tyr_kinase_cat_dom"/>
</dbReference>
<evidence type="ECO:0000313" key="3">
    <source>
        <dbReference type="EMBL" id="CAL1717214.1"/>
    </source>
</evidence>
<protein>
    <recommendedName>
        <fullName evidence="2">Protein kinase domain-containing protein</fullName>
    </recommendedName>
</protein>
<gene>
    <name evidence="3" type="ORF">GFSPODELE1_LOCUS11107</name>
</gene>
<reference evidence="4" key="1">
    <citation type="submission" date="2024-04" db="EMBL/GenBank/DDBJ databases">
        <authorList>
            <person name="Shaw F."/>
            <person name="Minotto A."/>
        </authorList>
    </citation>
    <scope>NUCLEOTIDE SEQUENCE [LARGE SCALE GENOMIC DNA]</scope>
</reference>
<evidence type="ECO:0000313" key="4">
    <source>
        <dbReference type="Proteomes" id="UP001497453"/>
    </source>
</evidence>
<evidence type="ECO:0000256" key="1">
    <source>
        <dbReference type="SAM" id="MobiDB-lite"/>
    </source>
</evidence>
<dbReference type="Gene3D" id="3.90.228.10">
    <property type="match status" value="1"/>
</dbReference>
<dbReference type="SUPFAM" id="SSF56112">
    <property type="entry name" value="Protein kinase-like (PK-like)"/>
    <property type="match status" value="1"/>
</dbReference>
<dbReference type="InterPro" id="IPR000719">
    <property type="entry name" value="Prot_kinase_dom"/>
</dbReference>
<name>A0ABP1ECH3_9APHY</name>
<organism evidence="3 4">
    <name type="scientific">Somion occarium</name>
    <dbReference type="NCBI Taxonomy" id="3059160"/>
    <lineage>
        <taxon>Eukaryota</taxon>
        <taxon>Fungi</taxon>
        <taxon>Dikarya</taxon>
        <taxon>Basidiomycota</taxon>
        <taxon>Agaricomycotina</taxon>
        <taxon>Agaricomycetes</taxon>
        <taxon>Polyporales</taxon>
        <taxon>Cerrenaceae</taxon>
        <taxon>Somion</taxon>
    </lineage>
</organism>
<sequence length="660" mass="74140">MDGQGIYPDLRWSDPTRTDAFDDWLRISANPVEIYEICYPETVYVPYRSCQAKLATSIEETLLFHSVSNACSFSADRLKFCTLAGCRFCFNIRTPQKLSSPLIRIKHGPLGSGIYLTPSLEGHVSGRKAEQDIILVSKVLLGKSFKTHRAMPQLRGPPQGYDSIIGLPGRDLKCEEIVISSLDCIRPAFIIVPTRSSKSILPKEKIDNGCDAVGIPQTRSSRLTDPVMRTSLHAHPQVLDSSPSALDVSPDATIPTSIPRDTPWKTEGSRSQILTRIVNLVRLSNEIPRSEREKRVRILQTVFYPEISDHSLHWTPSDLGSPELLDVMQDILDDMDLWPSSNQANPIHSQVRSELARRIYDLTLQCNLIPASLHLTGVICSSTDCVAVGSFGDIYRGVYDSQKVALKRLRVFSSSDESRKDELKAAFMHEALLWRNLCHPYILPFLGIDDHTFKPSLCMILPWMRYGNIRHMIDTLKETKSVTIHTLELQLHRWLLEIGQGLAYLHQENIIHADLRGPNILVDSDWGVRLADFGMAEIKGADSTFNQQGCSAVRWTAPELIDTDDDPQPSFASDMYSFACVMIELFTGKVPFDGFSDMQVLIRVPRDQVRPSRPLETDDSPGMSEALWLLACSCWAHDPARRPSAEQIVESMLKIRSDNA</sequence>
<keyword evidence="4" id="KW-1185">Reference proteome</keyword>
<dbReference type="Gene3D" id="1.10.510.10">
    <property type="entry name" value="Transferase(Phosphotransferase) domain 1"/>
    <property type="match status" value="1"/>
</dbReference>
<dbReference type="Pfam" id="PF07714">
    <property type="entry name" value="PK_Tyr_Ser-Thr"/>
    <property type="match status" value="1"/>
</dbReference>
<accession>A0ABP1ECH3</accession>
<dbReference type="PROSITE" id="PS50011">
    <property type="entry name" value="PROTEIN_KINASE_DOM"/>
    <property type="match status" value="1"/>
</dbReference>
<evidence type="ECO:0000259" key="2">
    <source>
        <dbReference type="PROSITE" id="PS50011"/>
    </source>
</evidence>
<proteinExistence type="predicted"/>
<feature type="region of interest" description="Disordered" evidence="1">
    <location>
        <begin position="239"/>
        <end position="266"/>
    </location>
</feature>
<dbReference type="SUPFAM" id="SSF56399">
    <property type="entry name" value="ADP-ribosylation"/>
    <property type="match status" value="1"/>
</dbReference>
<dbReference type="Proteomes" id="UP001497453">
    <property type="component" value="Chromosome 9"/>
</dbReference>
<feature type="domain" description="Protein kinase" evidence="2">
    <location>
        <begin position="380"/>
        <end position="655"/>
    </location>
</feature>
<dbReference type="EMBL" id="OZ037952">
    <property type="protein sequence ID" value="CAL1717214.1"/>
    <property type="molecule type" value="Genomic_DNA"/>
</dbReference>
<dbReference type="PANTHER" id="PTHR44329">
    <property type="entry name" value="SERINE/THREONINE-PROTEIN KINASE TNNI3K-RELATED"/>
    <property type="match status" value="1"/>
</dbReference>